<evidence type="ECO:0000313" key="2">
    <source>
        <dbReference type="Proteomes" id="UP000000556"/>
    </source>
</evidence>
<dbReference type="Proteomes" id="UP000000556">
    <property type="component" value="Chromosome"/>
</dbReference>
<sequence length="57" mass="6374">MIVQLQFGHVIDCKIIIRENIEPPRELICRKALRFAAVHGVCLRGALDPRPVPVLAS</sequence>
<dbReference type="EMBL" id="AE015451">
    <property type="protein sequence ID" value="AMM02749.1"/>
    <property type="molecule type" value="Genomic_DNA"/>
</dbReference>
<organism evidence="1 2">
    <name type="scientific">Pseudomonas putida (strain ATCC 47054 / DSM 6125 / CFBP 8728 / NCIMB 11950 / KT2440)</name>
    <dbReference type="NCBI Taxonomy" id="160488"/>
    <lineage>
        <taxon>Bacteria</taxon>
        <taxon>Pseudomonadati</taxon>
        <taxon>Pseudomonadota</taxon>
        <taxon>Gammaproteobacteria</taxon>
        <taxon>Pseudomonadales</taxon>
        <taxon>Pseudomonadaceae</taxon>
        <taxon>Pseudomonas</taxon>
    </lineage>
</organism>
<reference evidence="1 2" key="1">
    <citation type="journal article" date="2002" name="Environ. Microbiol.">
        <title>Complete genome sequence and comparative analysis of the metabolically versatile Pseudomonas putida KT2440.</title>
        <authorList>
            <person name="Nelson K.E."/>
            <person name="Weinel C."/>
            <person name="Paulsen I.T."/>
            <person name="Dodson R.J."/>
            <person name="Hilbert H."/>
            <person name="Martins dos Santos V.A."/>
            <person name="Fouts D.E."/>
            <person name="Gill S.R."/>
            <person name="Pop M."/>
            <person name="Holmes M."/>
            <person name="Brinkac L."/>
            <person name="Beanan M."/>
            <person name="DeBoy R.T."/>
            <person name="Daugherty S."/>
            <person name="Kolonay J."/>
            <person name="Madupu R."/>
            <person name="Nelson W."/>
            <person name="White O."/>
            <person name="Peterson J."/>
            <person name="Khouri H."/>
            <person name="Hance I."/>
            <person name="Chris Lee P."/>
            <person name="Holtzapple E."/>
            <person name="Scanlan D."/>
            <person name="Tran K."/>
            <person name="Moazzez A."/>
            <person name="Utterback T."/>
            <person name="Rizzo M."/>
            <person name="Lee K."/>
            <person name="Kosack D."/>
            <person name="Moestl D."/>
            <person name="Wedler H."/>
            <person name="Lauber J."/>
            <person name="Stjepandic D."/>
            <person name="Hoheisel J."/>
            <person name="Straetz M."/>
            <person name="Heim S."/>
            <person name="Kiewitz C."/>
            <person name="Eisen J.A."/>
            <person name="Timmis K.N."/>
            <person name="Dusterhoft A."/>
            <person name="Tummler B."/>
            <person name="Fraser C.M."/>
        </authorList>
    </citation>
    <scope>NUCLEOTIDE SEQUENCE [LARGE SCALE GENOMIC DNA]</scope>
    <source>
        <strain evidence="2">ATCC 47054 / DSM 6125 / CFBP 8728 / NCIMB 11950 / KT2440</strain>
    </source>
</reference>
<keyword evidence="2" id="KW-1185">Reference proteome</keyword>
<dbReference type="AlphaFoldDB" id="A0A140FVW6"/>
<evidence type="ECO:0000313" key="1">
    <source>
        <dbReference type="EMBL" id="AMM02749.1"/>
    </source>
</evidence>
<name>A0A140FVW6_PSEPK</name>
<dbReference type="KEGG" id="ppu:PP_5422"/>
<gene>
    <name evidence="1" type="ordered locus">PP_5422</name>
</gene>
<dbReference type="BioCyc" id="PPUT160488:G1G01-30-MONOMER"/>
<reference evidence="1 2" key="2">
    <citation type="journal article" date="2016" name="Environ. Microbiol.">
        <title>The revisited genome of Pseudomonas putida KT2440 enlightens its value as a robust metabolic chassis.</title>
        <authorList>
            <person name="Belda E."/>
            <person name="van Heck R.G."/>
            <person name="Lopez-Sanchez M.J."/>
            <person name="Cruveiller S."/>
            <person name="Barbe V."/>
            <person name="Fraser C."/>
            <person name="Klenk H.P."/>
            <person name="Petersen J."/>
            <person name="Morgat A."/>
            <person name="Nikel P.I."/>
            <person name="Vallenet D."/>
            <person name="Rouy Z."/>
            <person name="Sekowska A."/>
            <person name="Martins Dos Santos V.A."/>
            <person name="de Lorenzo V."/>
            <person name="Danchin A."/>
            <person name="Medigue C."/>
        </authorList>
    </citation>
    <scope>NUCLEOTIDE SEQUENCE [LARGE SCALE GENOMIC DNA]</scope>
    <source>
        <strain evidence="2">ATCC 47054 / DSM 6125 / CFBP 8728 / NCIMB 11950 / KT2440</strain>
    </source>
</reference>
<protein>
    <submittedName>
        <fullName evidence="1">Uncharacterized protein</fullName>
    </submittedName>
</protein>
<accession>A0A140FVW6</accession>
<proteinExistence type="predicted"/>
<dbReference type="STRING" id="160488.PP_5422"/>